<evidence type="ECO:0000256" key="1">
    <source>
        <dbReference type="SAM" id="MobiDB-lite"/>
    </source>
</evidence>
<keyword evidence="3" id="KW-1185">Reference proteome</keyword>
<feature type="region of interest" description="Disordered" evidence="1">
    <location>
        <begin position="78"/>
        <end position="108"/>
    </location>
</feature>
<dbReference type="EMBL" id="JBBPBN010000028">
    <property type="protein sequence ID" value="KAK9007015.1"/>
    <property type="molecule type" value="Genomic_DNA"/>
</dbReference>
<evidence type="ECO:0000313" key="2">
    <source>
        <dbReference type="EMBL" id="KAK9007015.1"/>
    </source>
</evidence>
<evidence type="ECO:0000313" key="3">
    <source>
        <dbReference type="Proteomes" id="UP001396334"/>
    </source>
</evidence>
<proteinExistence type="predicted"/>
<sequence>MANKREKTREMAEQLRADRAAMEAKENERLMLIAHKDEMLAVTKTVDKLVADFLEADDNKNFDAQKAMENEIVALMSRDGGRDDGNTGGSGGGVNGENIGYLENSDSE</sequence>
<feature type="compositionally biased region" description="Gly residues" evidence="1">
    <location>
        <begin position="86"/>
        <end position="95"/>
    </location>
</feature>
<organism evidence="2 3">
    <name type="scientific">Hibiscus sabdariffa</name>
    <name type="common">roselle</name>
    <dbReference type="NCBI Taxonomy" id="183260"/>
    <lineage>
        <taxon>Eukaryota</taxon>
        <taxon>Viridiplantae</taxon>
        <taxon>Streptophyta</taxon>
        <taxon>Embryophyta</taxon>
        <taxon>Tracheophyta</taxon>
        <taxon>Spermatophyta</taxon>
        <taxon>Magnoliopsida</taxon>
        <taxon>eudicotyledons</taxon>
        <taxon>Gunneridae</taxon>
        <taxon>Pentapetalae</taxon>
        <taxon>rosids</taxon>
        <taxon>malvids</taxon>
        <taxon>Malvales</taxon>
        <taxon>Malvaceae</taxon>
        <taxon>Malvoideae</taxon>
        <taxon>Hibiscus</taxon>
    </lineage>
</organism>
<protein>
    <submittedName>
        <fullName evidence="2">Uncharacterized protein</fullName>
    </submittedName>
</protein>
<comment type="caution">
    <text evidence="2">The sequence shown here is derived from an EMBL/GenBank/DDBJ whole genome shotgun (WGS) entry which is preliminary data.</text>
</comment>
<accession>A0ABR2R280</accession>
<gene>
    <name evidence="2" type="ORF">V6N11_019343</name>
</gene>
<reference evidence="2 3" key="1">
    <citation type="journal article" date="2024" name="G3 (Bethesda)">
        <title>Genome assembly of Hibiscus sabdariffa L. provides insights into metabolisms of medicinal natural products.</title>
        <authorList>
            <person name="Kim T."/>
        </authorList>
    </citation>
    <scope>NUCLEOTIDE SEQUENCE [LARGE SCALE GENOMIC DNA]</scope>
    <source>
        <strain evidence="2">TK-2024</strain>
        <tissue evidence="2">Old leaves</tissue>
    </source>
</reference>
<dbReference type="Proteomes" id="UP001396334">
    <property type="component" value="Unassembled WGS sequence"/>
</dbReference>
<name>A0ABR2R280_9ROSI</name>